<evidence type="ECO:0000313" key="2">
    <source>
        <dbReference type="EMBL" id="HHS52466.1"/>
    </source>
</evidence>
<comment type="caution">
    <text evidence="2">The sequence shown here is derived from an EMBL/GenBank/DDBJ whole genome shotgun (WGS) entry which is preliminary data.</text>
</comment>
<keyword evidence="2" id="KW-0413">Isomerase</keyword>
<feature type="domain" description="Xylose isomerase-like TIM barrel" evidence="1">
    <location>
        <begin position="28"/>
        <end position="262"/>
    </location>
</feature>
<name>A0A7C6AA38_UNCW3</name>
<dbReference type="SUPFAM" id="SSF51658">
    <property type="entry name" value="Xylose isomerase-like"/>
    <property type="match status" value="1"/>
</dbReference>
<dbReference type="EMBL" id="DTLI01000153">
    <property type="protein sequence ID" value="HHS52466.1"/>
    <property type="molecule type" value="Genomic_DNA"/>
</dbReference>
<sequence>MDLLDKLQARIGLQILFDFDNIIEAINFAQDQGFNTLELNLNNIHFYQQLANKDERLRICELVKIKAINLLFHSPEGISFFAPDERMITYALDSFKRIIDWSSEILAKCLTFHLGSDIFFGITGKKVPTYEIYPDYFQQQITKVLTEIKNYAQGKIPACVENVGGFRYPFVSQILNELLGDNLALTMDIGHIYRFSGAVRENEIKFFFDHKRFIKNCHIHDNNSEWDEHNIIGEGKIDFIPYFKMLADIDAYLIFEVRPKESAIECRKRFRSMILPKLGPLLSAKGGDNRNTTGG</sequence>
<dbReference type="AlphaFoldDB" id="A0A7C6AA38"/>
<protein>
    <submittedName>
        <fullName evidence="2">Sugar phosphate isomerase/epimerase</fullName>
    </submittedName>
</protein>
<evidence type="ECO:0000259" key="1">
    <source>
        <dbReference type="Pfam" id="PF01261"/>
    </source>
</evidence>
<dbReference type="Gene3D" id="3.20.20.150">
    <property type="entry name" value="Divalent-metal-dependent TIM barrel enzymes"/>
    <property type="match status" value="1"/>
</dbReference>
<gene>
    <name evidence="2" type="ORF">ENW73_06335</name>
</gene>
<accession>A0A7C6AA38</accession>
<organism evidence="2">
    <name type="scientific">candidate division WOR-3 bacterium</name>
    <dbReference type="NCBI Taxonomy" id="2052148"/>
    <lineage>
        <taxon>Bacteria</taxon>
        <taxon>Bacteria division WOR-3</taxon>
    </lineage>
</organism>
<proteinExistence type="predicted"/>
<reference evidence="2" key="1">
    <citation type="journal article" date="2020" name="mSystems">
        <title>Genome- and Community-Level Interaction Insights into Carbon Utilization and Element Cycling Functions of Hydrothermarchaeota in Hydrothermal Sediment.</title>
        <authorList>
            <person name="Zhou Z."/>
            <person name="Liu Y."/>
            <person name="Xu W."/>
            <person name="Pan J."/>
            <person name="Luo Z.H."/>
            <person name="Li M."/>
        </authorList>
    </citation>
    <scope>NUCLEOTIDE SEQUENCE [LARGE SCALE GENOMIC DNA]</scope>
    <source>
        <strain evidence="2">SpSt-876</strain>
    </source>
</reference>
<dbReference type="InterPro" id="IPR013022">
    <property type="entry name" value="Xyl_isomerase-like_TIM-brl"/>
</dbReference>
<dbReference type="GO" id="GO:0016853">
    <property type="term" value="F:isomerase activity"/>
    <property type="evidence" value="ECO:0007669"/>
    <property type="project" value="UniProtKB-KW"/>
</dbReference>
<dbReference type="Pfam" id="PF01261">
    <property type="entry name" value="AP_endonuc_2"/>
    <property type="match status" value="1"/>
</dbReference>
<dbReference type="InterPro" id="IPR036237">
    <property type="entry name" value="Xyl_isomerase-like_sf"/>
</dbReference>